<comment type="caution">
    <text evidence="2">The sequence shown here is derived from an EMBL/GenBank/DDBJ whole genome shotgun (WGS) entry which is preliminary data.</text>
</comment>
<keyword evidence="1" id="KW-0175">Coiled coil</keyword>
<dbReference type="EMBL" id="JBHUIK010000002">
    <property type="protein sequence ID" value="MFD2214281.1"/>
    <property type="molecule type" value="Genomic_DNA"/>
</dbReference>
<keyword evidence="3" id="KW-1185">Reference proteome</keyword>
<dbReference type="Proteomes" id="UP001597318">
    <property type="component" value="Unassembled WGS sequence"/>
</dbReference>
<dbReference type="RefSeq" id="WP_121662556.1">
    <property type="nucleotide sequence ID" value="NZ_CP095550.1"/>
</dbReference>
<name>A0ABW5BZN0_9BACI</name>
<accession>A0ABW5BZN0</accession>
<evidence type="ECO:0000256" key="1">
    <source>
        <dbReference type="SAM" id="Coils"/>
    </source>
</evidence>
<protein>
    <submittedName>
        <fullName evidence="2">Uncharacterized protein</fullName>
    </submittedName>
</protein>
<gene>
    <name evidence="2" type="ORF">ACFSKK_11370</name>
</gene>
<organism evidence="2 3">
    <name type="scientific">Metabacillus endolithicus</name>
    <dbReference type="NCBI Taxonomy" id="1535204"/>
    <lineage>
        <taxon>Bacteria</taxon>
        <taxon>Bacillati</taxon>
        <taxon>Bacillota</taxon>
        <taxon>Bacilli</taxon>
        <taxon>Bacillales</taxon>
        <taxon>Bacillaceae</taxon>
        <taxon>Metabacillus</taxon>
    </lineage>
</organism>
<proteinExistence type="predicted"/>
<reference evidence="3" key="1">
    <citation type="journal article" date="2019" name="Int. J. Syst. Evol. Microbiol.">
        <title>The Global Catalogue of Microorganisms (GCM) 10K type strain sequencing project: providing services to taxonomists for standard genome sequencing and annotation.</title>
        <authorList>
            <consortium name="The Broad Institute Genomics Platform"/>
            <consortium name="The Broad Institute Genome Sequencing Center for Infectious Disease"/>
            <person name="Wu L."/>
            <person name="Ma J."/>
        </authorList>
    </citation>
    <scope>NUCLEOTIDE SEQUENCE [LARGE SCALE GENOMIC DNA]</scope>
    <source>
        <strain evidence="3">CGMCC 1.15474</strain>
    </source>
</reference>
<evidence type="ECO:0000313" key="3">
    <source>
        <dbReference type="Proteomes" id="UP001597318"/>
    </source>
</evidence>
<sequence>MKNIIEKSVIEEKLEELELELMKLEQELDNRILSKNIEEDLMKQAVQIDCQLSNVMSKVPTNQETPLKNDKYQHYPFPIIATNL</sequence>
<evidence type="ECO:0000313" key="2">
    <source>
        <dbReference type="EMBL" id="MFD2214281.1"/>
    </source>
</evidence>
<feature type="coiled-coil region" evidence="1">
    <location>
        <begin position="7"/>
        <end position="34"/>
    </location>
</feature>